<comment type="caution">
    <text evidence="2">The sequence shown here is derived from an EMBL/GenBank/DDBJ whole genome shotgun (WGS) entry which is preliminary data.</text>
</comment>
<dbReference type="PRINTS" id="PR00081">
    <property type="entry name" value="GDHRDH"/>
</dbReference>
<dbReference type="InterPro" id="IPR052184">
    <property type="entry name" value="SDR_enzymes"/>
</dbReference>
<organism evidence="2 3">
    <name type="scientific">Phomopsis amygdali</name>
    <name type="common">Fusicoccum amygdali</name>
    <dbReference type="NCBI Taxonomy" id="1214568"/>
    <lineage>
        <taxon>Eukaryota</taxon>
        <taxon>Fungi</taxon>
        <taxon>Dikarya</taxon>
        <taxon>Ascomycota</taxon>
        <taxon>Pezizomycotina</taxon>
        <taxon>Sordariomycetes</taxon>
        <taxon>Sordariomycetidae</taxon>
        <taxon>Diaporthales</taxon>
        <taxon>Diaporthaceae</taxon>
        <taxon>Diaporthe</taxon>
    </lineage>
</organism>
<gene>
    <name evidence="2" type="ORF">N8I77_002009</name>
</gene>
<dbReference type="InterPro" id="IPR036291">
    <property type="entry name" value="NAD(P)-bd_dom_sf"/>
</dbReference>
<dbReference type="EMBL" id="JAUJFL010000001">
    <property type="protein sequence ID" value="KAK2615241.1"/>
    <property type="molecule type" value="Genomic_DNA"/>
</dbReference>
<protein>
    <recommendedName>
        <fullName evidence="4">NAD(P)-binding protein</fullName>
    </recommendedName>
</protein>
<dbReference type="PROSITE" id="PS00061">
    <property type="entry name" value="ADH_SHORT"/>
    <property type="match status" value="1"/>
</dbReference>
<evidence type="ECO:0000313" key="2">
    <source>
        <dbReference type="EMBL" id="KAK2615241.1"/>
    </source>
</evidence>
<proteinExistence type="predicted"/>
<keyword evidence="1" id="KW-0521">NADP</keyword>
<dbReference type="SUPFAM" id="SSF51735">
    <property type="entry name" value="NAD(P)-binding Rossmann-fold domains"/>
    <property type="match status" value="1"/>
</dbReference>
<reference evidence="2" key="1">
    <citation type="submission" date="2023-06" db="EMBL/GenBank/DDBJ databases">
        <authorList>
            <person name="Noh H."/>
        </authorList>
    </citation>
    <scope>NUCLEOTIDE SEQUENCE</scope>
    <source>
        <strain evidence="2">DUCC20226</strain>
    </source>
</reference>
<dbReference type="Gene3D" id="3.40.50.720">
    <property type="entry name" value="NAD(P)-binding Rossmann-like Domain"/>
    <property type="match status" value="1"/>
</dbReference>
<keyword evidence="3" id="KW-1185">Reference proteome</keyword>
<dbReference type="PANTHER" id="PTHR45458:SF3">
    <property type="entry name" value="CHAIN DEHYDROGENASE (ATSC), PUTATIVE-RELATED"/>
    <property type="match status" value="1"/>
</dbReference>
<sequence>MATYVITGVSRGLGWEFLNQLSSNPANTVVGLVRDKPRTDKRVAEELSGRSNVTILEADVTDYDAVKKAAESSVAVTGGKVDYLIANAGFVSTWDSFGGFDVLGQNPVELDEYFIKYLRTNALANIHLFNLFMPQILKGQVKKVVTISSGMGDMDFTKDYDVLEAPLYSTSKAAMNMISAKFSAQYKEQGVLFLAICPGMVEVGHFDNITPDKQEGLQKFVEKFKRYSPTFKGADSPPESIKAVMSVVNNSSIENGAAGAYLSHFGNKRWV</sequence>
<evidence type="ECO:0000313" key="3">
    <source>
        <dbReference type="Proteomes" id="UP001265746"/>
    </source>
</evidence>
<evidence type="ECO:0000256" key="1">
    <source>
        <dbReference type="ARBA" id="ARBA00022857"/>
    </source>
</evidence>
<dbReference type="Pfam" id="PF00106">
    <property type="entry name" value="adh_short"/>
    <property type="match status" value="1"/>
</dbReference>
<dbReference type="AlphaFoldDB" id="A0AAD9WAQ8"/>
<accession>A0AAD9WAQ8</accession>
<dbReference type="Proteomes" id="UP001265746">
    <property type="component" value="Unassembled WGS sequence"/>
</dbReference>
<dbReference type="InterPro" id="IPR020904">
    <property type="entry name" value="Sc_DH/Rdtase_CS"/>
</dbReference>
<name>A0AAD9WAQ8_PHOAM</name>
<dbReference type="PANTHER" id="PTHR45458">
    <property type="entry name" value="SHORT-CHAIN DEHYDROGENASE/REDUCTASE SDR"/>
    <property type="match status" value="1"/>
</dbReference>
<evidence type="ECO:0008006" key="4">
    <source>
        <dbReference type="Google" id="ProtNLM"/>
    </source>
</evidence>
<dbReference type="InterPro" id="IPR002347">
    <property type="entry name" value="SDR_fam"/>
</dbReference>
<dbReference type="GO" id="GO:0016616">
    <property type="term" value="F:oxidoreductase activity, acting on the CH-OH group of donors, NAD or NADP as acceptor"/>
    <property type="evidence" value="ECO:0007669"/>
    <property type="project" value="TreeGrafter"/>
</dbReference>